<dbReference type="PANTHER" id="PTHR47572">
    <property type="entry name" value="LIPOPROTEIN-RELATED"/>
    <property type="match status" value="1"/>
</dbReference>
<gene>
    <name evidence="4" type="primary">gnl_3</name>
    <name evidence="4" type="ORF">ETAA1_12160</name>
</gene>
<feature type="signal peptide" evidence="2">
    <location>
        <begin position="1"/>
        <end position="18"/>
    </location>
</feature>
<sequence length="323" mass="34787" precursor="true">MRPLVLSLLVLPAAFAQDADPIFEPGAKLTVLAAKDSAGEGPAWDPELGVLTSGHAGVHRFSPDGTSSVWREKAGTNGLLFDRQGRLIACEPVARRVTRTDRDGKVTVLTDSFGGKKYNQPNDLTVDSKGRVYFSDPRYGPRDDMQQRDAAGNTIEGVYRIDPDGRVHRVIGREVERANGVLVSADDKFLFVADNNNGVGGARKLWRFDLKPDGTVGDKKLLYDWGTGRGPDGVKQDAKGRLYVAGGLNKPNPPAEPAADVKGGIYVIDPADGKKLAFLPVPTDEVTNCAFGGADRRTLYVTGGGVLYSTRTTTPGRVLWPVR</sequence>
<dbReference type="RefSeq" id="WP_145235211.1">
    <property type="nucleotide sequence ID" value="NZ_CP036273.1"/>
</dbReference>
<evidence type="ECO:0000313" key="4">
    <source>
        <dbReference type="EMBL" id="QDU19310.1"/>
    </source>
</evidence>
<dbReference type="AlphaFoldDB" id="A0A517XP69"/>
<dbReference type="InterPro" id="IPR013658">
    <property type="entry name" value="SGL"/>
</dbReference>
<dbReference type="InterPro" id="IPR011042">
    <property type="entry name" value="6-blade_b-propeller_TolB-like"/>
</dbReference>
<feature type="domain" description="SMP-30/Gluconolactonase/LRE-like region" evidence="3">
    <location>
        <begin position="39"/>
        <end position="302"/>
    </location>
</feature>
<keyword evidence="1 4" id="KW-0378">Hydrolase</keyword>
<dbReference type="InterPro" id="IPR051262">
    <property type="entry name" value="SMP-30/CGR1_Lactonase"/>
</dbReference>
<evidence type="ECO:0000259" key="3">
    <source>
        <dbReference type="Pfam" id="PF08450"/>
    </source>
</evidence>
<feature type="chain" id="PRO_5022201729" evidence="2">
    <location>
        <begin position="19"/>
        <end position="323"/>
    </location>
</feature>
<organism evidence="4 5">
    <name type="scientific">Urbifossiella limnaea</name>
    <dbReference type="NCBI Taxonomy" id="2528023"/>
    <lineage>
        <taxon>Bacteria</taxon>
        <taxon>Pseudomonadati</taxon>
        <taxon>Planctomycetota</taxon>
        <taxon>Planctomycetia</taxon>
        <taxon>Gemmatales</taxon>
        <taxon>Gemmataceae</taxon>
        <taxon>Urbifossiella</taxon>
    </lineage>
</organism>
<protein>
    <submittedName>
        <fullName evidence="4">Gluconolactonase</fullName>
        <ecNumber evidence="4">3.1.1.17</ecNumber>
    </submittedName>
</protein>
<dbReference type="Proteomes" id="UP000319576">
    <property type="component" value="Chromosome"/>
</dbReference>
<dbReference type="Gene3D" id="2.120.10.30">
    <property type="entry name" value="TolB, C-terminal domain"/>
    <property type="match status" value="1"/>
</dbReference>
<dbReference type="KEGG" id="uli:ETAA1_12160"/>
<evidence type="ECO:0000256" key="2">
    <source>
        <dbReference type="SAM" id="SignalP"/>
    </source>
</evidence>
<evidence type="ECO:0000313" key="5">
    <source>
        <dbReference type="Proteomes" id="UP000319576"/>
    </source>
</evidence>
<evidence type="ECO:0000256" key="1">
    <source>
        <dbReference type="ARBA" id="ARBA00022801"/>
    </source>
</evidence>
<dbReference type="SUPFAM" id="SSF63829">
    <property type="entry name" value="Calcium-dependent phosphotriesterase"/>
    <property type="match status" value="1"/>
</dbReference>
<dbReference type="Pfam" id="PF08450">
    <property type="entry name" value="SGL"/>
    <property type="match status" value="1"/>
</dbReference>
<dbReference type="EMBL" id="CP036273">
    <property type="protein sequence ID" value="QDU19310.1"/>
    <property type="molecule type" value="Genomic_DNA"/>
</dbReference>
<reference evidence="4 5" key="1">
    <citation type="submission" date="2019-02" db="EMBL/GenBank/DDBJ databases">
        <title>Deep-cultivation of Planctomycetes and their phenomic and genomic characterization uncovers novel biology.</title>
        <authorList>
            <person name="Wiegand S."/>
            <person name="Jogler M."/>
            <person name="Boedeker C."/>
            <person name="Pinto D."/>
            <person name="Vollmers J."/>
            <person name="Rivas-Marin E."/>
            <person name="Kohn T."/>
            <person name="Peeters S.H."/>
            <person name="Heuer A."/>
            <person name="Rast P."/>
            <person name="Oberbeckmann S."/>
            <person name="Bunk B."/>
            <person name="Jeske O."/>
            <person name="Meyerdierks A."/>
            <person name="Storesund J.E."/>
            <person name="Kallscheuer N."/>
            <person name="Luecker S."/>
            <person name="Lage O.M."/>
            <person name="Pohl T."/>
            <person name="Merkel B.J."/>
            <person name="Hornburger P."/>
            <person name="Mueller R.-W."/>
            <person name="Bruemmer F."/>
            <person name="Labrenz M."/>
            <person name="Spormann A.M."/>
            <person name="Op den Camp H."/>
            <person name="Overmann J."/>
            <person name="Amann R."/>
            <person name="Jetten M.S.M."/>
            <person name="Mascher T."/>
            <person name="Medema M.H."/>
            <person name="Devos D.P."/>
            <person name="Kaster A.-K."/>
            <person name="Ovreas L."/>
            <person name="Rohde M."/>
            <person name="Galperin M.Y."/>
            <person name="Jogler C."/>
        </authorList>
    </citation>
    <scope>NUCLEOTIDE SEQUENCE [LARGE SCALE GENOMIC DNA]</scope>
    <source>
        <strain evidence="4 5">ETA_A1</strain>
    </source>
</reference>
<accession>A0A517XP69</accession>
<dbReference type="PANTHER" id="PTHR47572:SF4">
    <property type="entry name" value="LACTONASE DRP35"/>
    <property type="match status" value="1"/>
</dbReference>
<dbReference type="OrthoDB" id="272794at2"/>
<dbReference type="EC" id="3.1.1.17" evidence="4"/>
<keyword evidence="5" id="KW-1185">Reference proteome</keyword>
<dbReference type="GO" id="GO:0004341">
    <property type="term" value="F:gluconolactonase activity"/>
    <property type="evidence" value="ECO:0007669"/>
    <property type="project" value="UniProtKB-EC"/>
</dbReference>
<proteinExistence type="predicted"/>
<name>A0A517XP69_9BACT</name>
<keyword evidence="2" id="KW-0732">Signal</keyword>